<evidence type="ECO:0000313" key="7">
    <source>
        <dbReference type="EMBL" id="OXE96511.1"/>
    </source>
</evidence>
<dbReference type="GO" id="GO:0006352">
    <property type="term" value="P:DNA-templated transcription initiation"/>
    <property type="evidence" value="ECO:0007669"/>
    <property type="project" value="InterPro"/>
</dbReference>
<evidence type="ECO:0000313" key="8">
    <source>
        <dbReference type="Proteomes" id="UP000214684"/>
    </source>
</evidence>
<gene>
    <name evidence="7" type="ORF">B0A64_23850</name>
</gene>
<dbReference type="GO" id="GO:0016987">
    <property type="term" value="F:sigma factor activity"/>
    <property type="evidence" value="ECO:0007669"/>
    <property type="project" value="UniProtKB-KW"/>
</dbReference>
<dbReference type="NCBIfam" id="TIGR02937">
    <property type="entry name" value="sigma70-ECF"/>
    <property type="match status" value="1"/>
</dbReference>
<evidence type="ECO:0000256" key="2">
    <source>
        <dbReference type="ARBA" id="ARBA00023015"/>
    </source>
</evidence>
<dbReference type="SUPFAM" id="SSF88946">
    <property type="entry name" value="Sigma2 domain of RNA polymerase sigma factors"/>
    <property type="match status" value="1"/>
</dbReference>
<dbReference type="InterPro" id="IPR036388">
    <property type="entry name" value="WH-like_DNA-bd_sf"/>
</dbReference>
<dbReference type="Gene3D" id="1.10.10.10">
    <property type="entry name" value="Winged helix-like DNA-binding domain superfamily/Winged helix DNA-binding domain"/>
    <property type="match status" value="1"/>
</dbReference>
<dbReference type="OrthoDB" id="665981at2"/>
<organism evidence="7 8">
    <name type="scientific">Flavobacterium araucananum</name>
    <dbReference type="NCBI Taxonomy" id="946678"/>
    <lineage>
        <taxon>Bacteria</taxon>
        <taxon>Pseudomonadati</taxon>
        <taxon>Bacteroidota</taxon>
        <taxon>Flavobacteriia</taxon>
        <taxon>Flavobacteriales</taxon>
        <taxon>Flavobacteriaceae</taxon>
        <taxon>Flavobacterium</taxon>
    </lineage>
</organism>
<protein>
    <submittedName>
        <fullName evidence="7">RNA polymerase sigma-70 factor</fullName>
    </submittedName>
</protein>
<dbReference type="Pfam" id="PF04542">
    <property type="entry name" value="Sigma70_r2"/>
    <property type="match status" value="1"/>
</dbReference>
<reference evidence="7 8" key="1">
    <citation type="submission" date="2016-11" db="EMBL/GenBank/DDBJ databases">
        <title>Whole genomes of Flavobacteriaceae.</title>
        <authorList>
            <person name="Stine C."/>
            <person name="Li C."/>
            <person name="Tadesse D."/>
        </authorList>
    </citation>
    <scope>NUCLEOTIDE SEQUENCE [LARGE SCALE GENOMIC DNA]</scope>
    <source>
        <strain evidence="7 8">DSM 24704</strain>
    </source>
</reference>
<dbReference type="AlphaFoldDB" id="A0A227NHE0"/>
<dbReference type="Gene3D" id="1.10.1740.10">
    <property type="match status" value="1"/>
</dbReference>
<keyword evidence="4" id="KW-0804">Transcription</keyword>
<dbReference type="SUPFAM" id="SSF88659">
    <property type="entry name" value="Sigma3 and sigma4 domains of RNA polymerase sigma factors"/>
    <property type="match status" value="1"/>
</dbReference>
<accession>A0A227NHE0</accession>
<dbReference type="EMBL" id="MUGS01000086">
    <property type="protein sequence ID" value="OXE96511.1"/>
    <property type="molecule type" value="Genomic_DNA"/>
</dbReference>
<name>A0A227NHE0_9FLAO</name>
<evidence type="ECO:0000256" key="3">
    <source>
        <dbReference type="ARBA" id="ARBA00023082"/>
    </source>
</evidence>
<evidence type="ECO:0000256" key="4">
    <source>
        <dbReference type="ARBA" id="ARBA00023163"/>
    </source>
</evidence>
<sequence>MYKGFTDEQLVELLRQGKDKAFDELYFRYRDVLVRFVYIRMKSVPVSEEIVQEVFTTIWERRKTLVIQKKFSAYIYTSVRYVTLDYIKSHTITDQYIKEVSDRSNNDYNSNNTTEDSIYYQELQQAVDKATLLLPKKSKEVFILSRIKHYSNKEIAEELNVSHETVKYHIAYALKFMRNYLGEFNY</sequence>
<keyword evidence="2" id="KW-0805">Transcription regulation</keyword>
<dbReference type="InterPro" id="IPR013324">
    <property type="entry name" value="RNA_pol_sigma_r3/r4-like"/>
</dbReference>
<dbReference type="Proteomes" id="UP000214684">
    <property type="component" value="Unassembled WGS sequence"/>
</dbReference>
<evidence type="ECO:0000259" key="6">
    <source>
        <dbReference type="Pfam" id="PF08281"/>
    </source>
</evidence>
<dbReference type="InterPro" id="IPR013249">
    <property type="entry name" value="RNA_pol_sigma70_r4_t2"/>
</dbReference>
<feature type="domain" description="RNA polymerase sigma factor 70 region 4 type 2" evidence="6">
    <location>
        <begin position="125"/>
        <end position="177"/>
    </location>
</feature>
<evidence type="ECO:0000256" key="1">
    <source>
        <dbReference type="ARBA" id="ARBA00010641"/>
    </source>
</evidence>
<dbReference type="InterPro" id="IPR014284">
    <property type="entry name" value="RNA_pol_sigma-70_dom"/>
</dbReference>
<proteinExistence type="inferred from homology"/>
<dbReference type="PANTHER" id="PTHR43133:SF46">
    <property type="entry name" value="RNA POLYMERASE SIGMA-70 FACTOR ECF SUBFAMILY"/>
    <property type="match status" value="1"/>
</dbReference>
<comment type="similarity">
    <text evidence="1">Belongs to the sigma-70 factor family. ECF subfamily.</text>
</comment>
<evidence type="ECO:0000259" key="5">
    <source>
        <dbReference type="Pfam" id="PF04542"/>
    </source>
</evidence>
<dbReference type="InterPro" id="IPR039425">
    <property type="entry name" value="RNA_pol_sigma-70-like"/>
</dbReference>
<dbReference type="RefSeq" id="WP_089481963.1">
    <property type="nucleotide sequence ID" value="NZ_MUGS01000086.1"/>
</dbReference>
<dbReference type="InterPro" id="IPR013325">
    <property type="entry name" value="RNA_pol_sigma_r2"/>
</dbReference>
<dbReference type="PANTHER" id="PTHR43133">
    <property type="entry name" value="RNA POLYMERASE ECF-TYPE SIGMA FACTO"/>
    <property type="match status" value="1"/>
</dbReference>
<dbReference type="Pfam" id="PF08281">
    <property type="entry name" value="Sigma70_r4_2"/>
    <property type="match status" value="1"/>
</dbReference>
<dbReference type="InterPro" id="IPR014327">
    <property type="entry name" value="RNA_pol_sigma70_bacteroid"/>
</dbReference>
<keyword evidence="8" id="KW-1185">Reference proteome</keyword>
<dbReference type="InterPro" id="IPR007627">
    <property type="entry name" value="RNA_pol_sigma70_r2"/>
</dbReference>
<dbReference type="NCBIfam" id="TIGR02985">
    <property type="entry name" value="Sig70_bacteroi1"/>
    <property type="match status" value="1"/>
</dbReference>
<feature type="domain" description="RNA polymerase sigma-70 region 2" evidence="5">
    <location>
        <begin position="25"/>
        <end position="90"/>
    </location>
</feature>
<dbReference type="GO" id="GO:0003677">
    <property type="term" value="F:DNA binding"/>
    <property type="evidence" value="ECO:0007669"/>
    <property type="project" value="InterPro"/>
</dbReference>
<keyword evidence="3" id="KW-0731">Sigma factor</keyword>
<comment type="caution">
    <text evidence="7">The sequence shown here is derived from an EMBL/GenBank/DDBJ whole genome shotgun (WGS) entry which is preliminary data.</text>
</comment>